<dbReference type="SUPFAM" id="SSF52402">
    <property type="entry name" value="Adenine nucleotide alpha hydrolases-like"/>
    <property type="match status" value="2"/>
</dbReference>
<evidence type="ECO:0000313" key="2">
    <source>
        <dbReference type="EMBL" id="SEA59669.1"/>
    </source>
</evidence>
<evidence type="ECO:0000313" key="3">
    <source>
        <dbReference type="Proteomes" id="UP000199409"/>
    </source>
</evidence>
<organism evidence="2 3">
    <name type="scientific">Desulfuromusa kysingii</name>
    <dbReference type="NCBI Taxonomy" id="37625"/>
    <lineage>
        <taxon>Bacteria</taxon>
        <taxon>Pseudomonadati</taxon>
        <taxon>Thermodesulfobacteriota</taxon>
        <taxon>Desulfuromonadia</taxon>
        <taxon>Desulfuromonadales</taxon>
        <taxon>Geopsychrobacteraceae</taxon>
        <taxon>Desulfuromusa</taxon>
    </lineage>
</organism>
<sequence>MNLKDILVHIDERPTCTSRLETAIALATQQKSQLTGIYVIPHPHFVAHQHNRQEFAEQAKQNFKTATEAAGVASDWICIDSQKSGLNVPTALNIHAHYRDLLVISQTDEEAPDRAIPNNLPEKTILGSGRPVLVVPYVGQFKHEFKRILMAWRGGPESSRALHDAMPILKASRQIKVLTVQGREGDEAYQSHEADICKHMARYQLPLVCEKRLSGPLSVGDMLLNSCTDFSADLLVMGATEQSRRGYTTLGETGRHILKCMTAPVLMSH</sequence>
<dbReference type="CDD" id="cd00293">
    <property type="entry name" value="USP-like"/>
    <property type="match status" value="1"/>
</dbReference>
<dbReference type="STRING" id="37625.SAMN05660420_02545"/>
<evidence type="ECO:0000256" key="1">
    <source>
        <dbReference type="ARBA" id="ARBA00008791"/>
    </source>
</evidence>
<keyword evidence="3" id="KW-1185">Reference proteome</keyword>
<reference evidence="2 3" key="1">
    <citation type="submission" date="2016-10" db="EMBL/GenBank/DDBJ databases">
        <authorList>
            <person name="de Groot N.N."/>
        </authorList>
    </citation>
    <scope>NUCLEOTIDE SEQUENCE [LARGE SCALE GENOMIC DNA]</scope>
    <source>
        <strain evidence="2 3">DSM 7343</strain>
    </source>
</reference>
<dbReference type="Proteomes" id="UP000199409">
    <property type="component" value="Unassembled WGS sequence"/>
</dbReference>
<dbReference type="PANTHER" id="PTHR46268:SF6">
    <property type="entry name" value="UNIVERSAL STRESS PROTEIN UP12"/>
    <property type="match status" value="1"/>
</dbReference>
<dbReference type="AlphaFoldDB" id="A0A1H4CH72"/>
<dbReference type="Gene3D" id="3.40.50.12370">
    <property type="match status" value="1"/>
</dbReference>
<gene>
    <name evidence="2" type="ORF">SAMN05660420_02545</name>
</gene>
<dbReference type="InterPro" id="IPR006015">
    <property type="entry name" value="Universal_stress_UspA"/>
</dbReference>
<dbReference type="EMBL" id="FNQN01000008">
    <property type="protein sequence ID" value="SEA59669.1"/>
    <property type="molecule type" value="Genomic_DNA"/>
</dbReference>
<protein>
    <submittedName>
        <fullName evidence="2">Nucleotide-binding universal stress protein, UspA family</fullName>
    </submittedName>
</protein>
<dbReference type="RefSeq" id="WP_092349207.1">
    <property type="nucleotide sequence ID" value="NZ_FNQN01000008.1"/>
</dbReference>
<comment type="similarity">
    <text evidence="1">Belongs to the universal stress protein A family.</text>
</comment>
<dbReference type="OrthoDB" id="5393836at2"/>
<accession>A0A1H4CH72</accession>
<dbReference type="PANTHER" id="PTHR46268">
    <property type="entry name" value="STRESS RESPONSE PROTEIN NHAX"/>
    <property type="match status" value="1"/>
</dbReference>
<proteinExistence type="inferred from homology"/>
<dbReference type="PRINTS" id="PR01438">
    <property type="entry name" value="UNVRSLSTRESS"/>
</dbReference>
<name>A0A1H4CH72_9BACT</name>